<dbReference type="InterPro" id="IPR050272">
    <property type="entry name" value="Isochorismatase-like_hydrls"/>
</dbReference>
<dbReference type="InterPro" id="IPR036380">
    <property type="entry name" value="Isochorismatase-like_sf"/>
</dbReference>
<dbReference type="SUPFAM" id="SSF52499">
    <property type="entry name" value="Isochorismatase-like hydrolases"/>
    <property type="match status" value="1"/>
</dbReference>
<dbReference type="Gene3D" id="3.40.50.850">
    <property type="entry name" value="Isochorismatase-like"/>
    <property type="match status" value="1"/>
</dbReference>
<feature type="domain" description="Isochorismatase-like" evidence="2">
    <location>
        <begin position="11"/>
        <end position="95"/>
    </location>
</feature>
<evidence type="ECO:0000256" key="1">
    <source>
        <dbReference type="ARBA" id="ARBA00022801"/>
    </source>
</evidence>
<dbReference type="Proteomes" id="UP000031523">
    <property type="component" value="Chromosome"/>
</dbReference>
<dbReference type="PANTHER" id="PTHR43540">
    <property type="entry name" value="PEROXYUREIDOACRYLATE/UREIDOACRYLATE AMIDOHYDROLASE-RELATED"/>
    <property type="match status" value="1"/>
</dbReference>
<gene>
    <name evidence="3" type="ORF">SLNWT_3680</name>
</gene>
<keyword evidence="4" id="KW-1185">Reference proteome</keyword>
<dbReference type="Pfam" id="PF00857">
    <property type="entry name" value="Isochorismatase"/>
    <property type="match status" value="2"/>
</dbReference>
<accession>A0A0B5EZL9</accession>
<protein>
    <submittedName>
        <fullName evidence="3">Isochorismatase</fullName>
    </submittedName>
</protein>
<keyword evidence="1" id="KW-0378">Hydrolase</keyword>
<evidence type="ECO:0000313" key="3">
    <source>
        <dbReference type="EMBL" id="AJE84056.1"/>
    </source>
</evidence>
<dbReference type="PANTHER" id="PTHR43540:SF1">
    <property type="entry name" value="ISOCHORISMATASE HYDROLASE"/>
    <property type="match status" value="1"/>
</dbReference>
<evidence type="ECO:0000259" key="2">
    <source>
        <dbReference type="Pfam" id="PF00857"/>
    </source>
</evidence>
<organism evidence="3 4">
    <name type="scientific">Streptomyces albus (strain ATCC 21838 / DSM 41398 / FERM P-419 / JCM 4703 / NBRC 107858)</name>
    <dbReference type="NCBI Taxonomy" id="1081613"/>
    <lineage>
        <taxon>Bacteria</taxon>
        <taxon>Bacillati</taxon>
        <taxon>Actinomycetota</taxon>
        <taxon>Actinomycetes</taxon>
        <taxon>Kitasatosporales</taxon>
        <taxon>Streptomycetaceae</taxon>
        <taxon>Streptomyces</taxon>
    </lineage>
</organism>
<reference evidence="3 4" key="1">
    <citation type="submission" date="2015-01" db="EMBL/GenBank/DDBJ databases">
        <title>Enhanced salinomycin production by adjusting the supply of polyketide extender units in Streptomyce albus DSM 41398.</title>
        <authorList>
            <person name="Lu C."/>
        </authorList>
    </citation>
    <scope>NUCLEOTIDE SEQUENCE [LARGE SCALE GENOMIC DNA]</scope>
    <source>
        <strain evidence="4">ATCC 21838 / DSM 41398 / FERM P-419 / JCM 4703 / NBRC 107858</strain>
    </source>
</reference>
<sequence>MDYTAPQWDASALLVIDVQRDFLDEGAAPIAGTAQVLDELRLLVDGFRAAGRLVVHVVRLYTPGDSDVDLPRRAAVEGGLNLVAPGSPGSQLVPAVLGDRYADLDSAALLAGKPQPLGAEELALFKPRWSAFHRTGLEELLRERGVTTVVVAGCNLPNCPRATLFDASERDFRTVLVTDAVSQAGPERLADLVGIGVGLATSEEVLAGLPSSL</sequence>
<dbReference type="EMBL" id="CP010519">
    <property type="protein sequence ID" value="AJE84056.1"/>
    <property type="molecule type" value="Genomic_DNA"/>
</dbReference>
<feature type="domain" description="Isochorismatase-like" evidence="2">
    <location>
        <begin position="120"/>
        <end position="187"/>
    </location>
</feature>
<dbReference type="CDD" id="cd00431">
    <property type="entry name" value="cysteine_hydrolases"/>
    <property type="match status" value="1"/>
</dbReference>
<dbReference type="InterPro" id="IPR000868">
    <property type="entry name" value="Isochorismatase-like_dom"/>
</dbReference>
<name>A0A0B5EZL9_STRA4</name>
<dbReference type="GO" id="GO:0016787">
    <property type="term" value="F:hydrolase activity"/>
    <property type="evidence" value="ECO:0007669"/>
    <property type="project" value="UniProtKB-KW"/>
</dbReference>
<evidence type="ECO:0000313" key="4">
    <source>
        <dbReference type="Proteomes" id="UP000031523"/>
    </source>
</evidence>
<dbReference type="KEGG" id="sals:SLNWT_3680"/>
<proteinExistence type="predicted"/>
<dbReference type="AlphaFoldDB" id="A0A0B5EZL9"/>